<reference evidence="3 4" key="1">
    <citation type="submission" date="2016-08" db="EMBL/GenBank/DDBJ databases">
        <authorList>
            <person name="Seilhamer J.J."/>
        </authorList>
    </citation>
    <scope>NUCLEOTIDE SEQUENCE [LARGE SCALE GENOMIC DNA]</scope>
    <source>
        <strain evidence="3 4">KCTC 42603</strain>
    </source>
</reference>
<sequence length="473" mass="52005">MNVGEIKAFVSDKTPPVKEQKPTVSESTGVEDPNKAIQKQLQQEGLRQAAEFQQRNTAMVSVSSSQTTIGLKVYSSSMEQEVSVDGQRGKFARKSDDKGEQKQASLFDFEEVAKNVMKFVGGVIQGAARGGADDDKLNSLFSQAREGVARGIAMAERDLGGMLNDEIATGIGRSRDLISNRIDELESNLLGQTQDPAQLSALESSMEMRSSNSESASLMIRTRDGDEVTLSFESLRQFQYQNQQSYSATVMPGIGDSDEQSISLAAEKTESYAYFDRQGISFSLKGELDDGELTAIADLVGSVNDLADTFFGGDIDKAFEKALELGFDDQELTGYALQLNRVQQTEVVKTYGAIQHYRENDTGAAHGDEARPVAQYLDKMLNVFESATQQLASGEDFNELISGLINEMKEVQVPDLLSAINRFHTFNQRVLEAMPNERERIQPDDRQTIQPAEPLKSGGRETIQPVEPDTKSK</sequence>
<dbReference type="InterPro" id="IPR041651">
    <property type="entry name" value="DUF5610"/>
</dbReference>
<protein>
    <recommendedName>
        <fullName evidence="2">DUF5610 domain-containing protein</fullName>
    </recommendedName>
</protein>
<dbReference type="RefSeq" id="WP_070127604.1">
    <property type="nucleotide sequence ID" value="NZ_MDHN01000043.1"/>
</dbReference>
<proteinExistence type="predicted"/>
<comment type="caution">
    <text evidence="3">The sequence shown here is derived from an EMBL/GenBank/DDBJ whole genome shotgun (WGS) entry which is preliminary data.</text>
</comment>
<feature type="domain" description="DUF5610" evidence="2">
    <location>
        <begin position="94"/>
        <end position="185"/>
    </location>
</feature>
<name>A0A1E7Z5J6_9ALTE</name>
<evidence type="ECO:0000256" key="1">
    <source>
        <dbReference type="SAM" id="MobiDB-lite"/>
    </source>
</evidence>
<gene>
    <name evidence="3" type="ORF">BFC18_00495</name>
</gene>
<dbReference type="Pfam" id="PF18433">
    <property type="entry name" value="DUF5610"/>
    <property type="match status" value="1"/>
</dbReference>
<keyword evidence="4" id="KW-1185">Reference proteome</keyword>
<evidence type="ECO:0000259" key="2">
    <source>
        <dbReference type="Pfam" id="PF18433"/>
    </source>
</evidence>
<evidence type="ECO:0000313" key="4">
    <source>
        <dbReference type="Proteomes" id="UP000175691"/>
    </source>
</evidence>
<dbReference type="STRING" id="1656094.BFC18_00495"/>
<accession>A0A1E7Z5J6</accession>
<dbReference type="EMBL" id="MDHN01000043">
    <property type="protein sequence ID" value="OFC68752.1"/>
    <property type="molecule type" value="Genomic_DNA"/>
</dbReference>
<dbReference type="Proteomes" id="UP000175691">
    <property type="component" value="Unassembled WGS sequence"/>
</dbReference>
<feature type="region of interest" description="Disordered" evidence="1">
    <location>
        <begin position="1"/>
        <end position="34"/>
    </location>
</feature>
<dbReference type="AlphaFoldDB" id="A0A1E7Z5J6"/>
<evidence type="ECO:0000313" key="3">
    <source>
        <dbReference type="EMBL" id="OFC68752.1"/>
    </source>
</evidence>
<feature type="region of interest" description="Disordered" evidence="1">
    <location>
        <begin position="434"/>
        <end position="473"/>
    </location>
</feature>
<organism evidence="3 4">
    <name type="scientific">Alteromonas confluentis</name>
    <dbReference type="NCBI Taxonomy" id="1656094"/>
    <lineage>
        <taxon>Bacteria</taxon>
        <taxon>Pseudomonadati</taxon>
        <taxon>Pseudomonadota</taxon>
        <taxon>Gammaproteobacteria</taxon>
        <taxon>Alteromonadales</taxon>
        <taxon>Alteromonadaceae</taxon>
        <taxon>Alteromonas/Salinimonas group</taxon>
        <taxon>Alteromonas</taxon>
    </lineage>
</organism>
<feature type="compositionally biased region" description="Basic and acidic residues" evidence="1">
    <location>
        <begin position="435"/>
        <end position="447"/>
    </location>
</feature>